<dbReference type="PANTHER" id="PTHR43072">
    <property type="entry name" value="N-ACETYLTRANSFERASE"/>
    <property type="match status" value="1"/>
</dbReference>
<dbReference type="CDD" id="cd04301">
    <property type="entry name" value="NAT_SF"/>
    <property type="match status" value="1"/>
</dbReference>
<keyword evidence="3" id="KW-1185">Reference proteome</keyword>
<dbReference type="SUPFAM" id="SSF55729">
    <property type="entry name" value="Acyl-CoA N-acyltransferases (Nat)"/>
    <property type="match status" value="1"/>
</dbReference>
<evidence type="ECO:0000313" key="3">
    <source>
        <dbReference type="Proteomes" id="UP000183975"/>
    </source>
</evidence>
<sequence length="195" mass="22425">MGKIRMATAADTKAILDIYAPYIEHTNVTFEYVVPTEVEFAGRIEEILEKYPYLVYEEDGVIGGYAYAHQFMVRAASQWGAELSVYLAPAFQKKGLGKAFYRALMDILRLQNVEKVYGCIEATNRASYVLHTSLGFVETAVFPRCGFKHGKWLGLMWLEKPMVERRQPLPFQKVWDVDEEKIAEILEKRSQEVRS</sequence>
<dbReference type="PROSITE" id="PS51186">
    <property type="entry name" value="GNAT"/>
    <property type="match status" value="1"/>
</dbReference>
<keyword evidence="2" id="KW-0808">Transferase</keyword>
<name>A0A1M6X485_9FIRM</name>
<accession>A0A1M6X485</accession>
<protein>
    <submittedName>
        <fullName evidence="2">Phosphinothricin acetyltransferase</fullName>
    </submittedName>
</protein>
<dbReference type="Pfam" id="PF13420">
    <property type="entry name" value="Acetyltransf_4"/>
    <property type="match status" value="1"/>
</dbReference>
<dbReference type="AlphaFoldDB" id="A0A1M6X485"/>
<dbReference type="GO" id="GO:0016747">
    <property type="term" value="F:acyltransferase activity, transferring groups other than amino-acyl groups"/>
    <property type="evidence" value="ECO:0007669"/>
    <property type="project" value="InterPro"/>
</dbReference>
<dbReference type="PANTHER" id="PTHR43072:SF8">
    <property type="entry name" value="ACYLTRANSFERASE FABY-RELATED"/>
    <property type="match status" value="1"/>
</dbReference>
<dbReference type="InterPro" id="IPR000182">
    <property type="entry name" value="GNAT_dom"/>
</dbReference>
<evidence type="ECO:0000313" key="2">
    <source>
        <dbReference type="EMBL" id="SHL00738.1"/>
    </source>
</evidence>
<proteinExistence type="predicted"/>
<dbReference type="OrthoDB" id="9798006at2"/>
<dbReference type="EMBL" id="FRAH01000059">
    <property type="protein sequence ID" value="SHL00738.1"/>
    <property type="molecule type" value="Genomic_DNA"/>
</dbReference>
<organism evidence="2 3">
    <name type="scientific">Anaerotignum lactatifermentans DSM 14214</name>
    <dbReference type="NCBI Taxonomy" id="1121323"/>
    <lineage>
        <taxon>Bacteria</taxon>
        <taxon>Bacillati</taxon>
        <taxon>Bacillota</taxon>
        <taxon>Clostridia</taxon>
        <taxon>Lachnospirales</taxon>
        <taxon>Anaerotignaceae</taxon>
        <taxon>Anaerotignum</taxon>
    </lineage>
</organism>
<dbReference type="Gene3D" id="3.40.630.30">
    <property type="match status" value="1"/>
</dbReference>
<reference evidence="2 3" key="1">
    <citation type="submission" date="2016-11" db="EMBL/GenBank/DDBJ databases">
        <authorList>
            <person name="Jaros S."/>
            <person name="Januszkiewicz K."/>
            <person name="Wedrychowicz H."/>
        </authorList>
    </citation>
    <scope>NUCLEOTIDE SEQUENCE [LARGE SCALE GENOMIC DNA]</scope>
    <source>
        <strain evidence="2 3">DSM 14214</strain>
    </source>
</reference>
<dbReference type="InterPro" id="IPR016181">
    <property type="entry name" value="Acyl_CoA_acyltransferase"/>
</dbReference>
<evidence type="ECO:0000259" key="1">
    <source>
        <dbReference type="PROSITE" id="PS51186"/>
    </source>
</evidence>
<gene>
    <name evidence="2" type="ORF">SAMN02745138_02718</name>
</gene>
<dbReference type="Proteomes" id="UP000183975">
    <property type="component" value="Unassembled WGS sequence"/>
</dbReference>
<dbReference type="RefSeq" id="WP_072852655.1">
    <property type="nucleotide sequence ID" value="NZ_FRAH01000059.1"/>
</dbReference>
<feature type="domain" description="N-acetyltransferase" evidence="1">
    <location>
        <begin position="2"/>
        <end position="163"/>
    </location>
</feature>